<reference evidence="2 3" key="1">
    <citation type="submission" date="2015-05" db="EMBL/GenBank/DDBJ databases">
        <title>Draft genome sequence of Microvirga vignae strain BR3299, a novel nitrogen fixing bacteria isolated from Brazil semi-aired region.</title>
        <authorList>
            <person name="Zilli J.E."/>
            <person name="Passos S.R."/>
            <person name="Leite J."/>
            <person name="Baldani J.I."/>
            <person name="Xavier G.R."/>
            <person name="Rumjaneck N.G."/>
            <person name="Simoes-Araujo J.L."/>
        </authorList>
    </citation>
    <scope>NUCLEOTIDE SEQUENCE [LARGE SCALE GENOMIC DNA]</scope>
    <source>
        <strain evidence="2 3">BR3299</strain>
    </source>
</reference>
<evidence type="ECO:0000313" key="3">
    <source>
        <dbReference type="Proteomes" id="UP000035489"/>
    </source>
</evidence>
<dbReference type="Proteomes" id="UP000035489">
    <property type="component" value="Unassembled WGS sequence"/>
</dbReference>
<dbReference type="AlphaFoldDB" id="A0A0H1RH41"/>
<gene>
    <name evidence="2" type="ORF">AA309_02720</name>
</gene>
<proteinExistence type="predicted"/>
<feature type="region of interest" description="Disordered" evidence="1">
    <location>
        <begin position="59"/>
        <end position="88"/>
    </location>
</feature>
<protein>
    <submittedName>
        <fullName evidence="2">Uncharacterized protein</fullName>
    </submittedName>
</protein>
<comment type="caution">
    <text evidence="2">The sequence shown here is derived from an EMBL/GenBank/DDBJ whole genome shotgun (WGS) entry which is preliminary data.</text>
</comment>
<organism evidence="2 3">
    <name type="scientific">Microvirga vignae</name>
    <dbReference type="NCBI Taxonomy" id="1225564"/>
    <lineage>
        <taxon>Bacteria</taxon>
        <taxon>Pseudomonadati</taxon>
        <taxon>Pseudomonadota</taxon>
        <taxon>Alphaproteobacteria</taxon>
        <taxon>Hyphomicrobiales</taxon>
        <taxon>Methylobacteriaceae</taxon>
        <taxon>Microvirga</taxon>
    </lineage>
</organism>
<sequence>MGIRGSAIVERFKAKGVDLEGFTLYAYAAMQVIAQGAGRRQGRSEARCGQDPFWDDVRHGGQAAEVLKHSPDAAEKRQLRSRREEAEP</sequence>
<evidence type="ECO:0000313" key="2">
    <source>
        <dbReference type="EMBL" id="KLK94513.1"/>
    </source>
</evidence>
<feature type="compositionally biased region" description="Basic and acidic residues" evidence="1">
    <location>
        <begin position="66"/>
        <end position="88"/>
    </location>
</feature>
<name>A0A0H1RH41_9HYPH</name>
<keyword evidence="3" id="KW-1185">Reference proteome</keyword>
<dbReference type="STRING" id="1225564.AA309_02720"/>
<dbReference type="RefSeq" id="WP_047187458.1">
    <property type="nucleotide sequence ID" value="NZ_LCYG01000011.1"/>
</dbReference>
<dbReference type="EMBL" id="LCYG01000011">
    <property type="protein sequence ID" value="KLK94513.1"/>
    <property type="molecule type" value="Genomic_DNA"/>
</dbReference>
<accession>A0A0H1RH41</accession>
<evidence type="ECO:0000256" key="1">
    <source>
        <dbReference type="SAM" id="MobiDB-lite"/>
    </source>
</evidence>